<dbReference type="InterPro" id="IPR006151">
    <property type="entry name" value="Shikm_DH/Glu-tRNA_Rdtase"/>
</dbReference>
<dbReference type="GO" id="GO:0009073">
    <property type="term" value="P:aromatic amino acid family biosynthetic process"/>
    <property type="evidence" value="ECO:0007669"/>
    <property type="project" value="UniProtKB-KW"/>
</dbReference>
<dbReference type="SUPFAM" id="SSF53223">
    <property type="entry name" value="Aminoacid dehydrogenase-like, N-terminal domain"/>
    <property type="match status" value="1"/>
</dbReference>
<dbReference type="InterPro" id="IPR036291">
    <property type="entry name" value="NAD(P)-bd_dom_sf"/>
</dbReference>
<dbReference type="InterPro" id="IPR022893">
    <property type="entry name" value="Shikimate_DH_fam"/>
</dbReference>
<dbReference type="GO" id="GO:0019632">
    <property type="term" value="P:shikimate metabolic process"/>
    <property type="evidence" value="ECO:0007669"/>
    <property type="project" value="TreeGrafter"/>
</dbReference>
<dbReference type="EC" id="1.1.1.25" evidence="2"/>
<dbReference type="OrthoDB" id="9776868at2"/>
<dbReference type="GO" id="GO:0004764">
    <property type="term" value="F:shikimate 3-dehydrogenase (NADP+) activity"/>
    <property type="evidence" value="ECO:0007669"/>
    <property type="project" value="UniProtKB-EC"/>
</dbReference>
<comment type="pathway">
    <text evidence="1">Metabolic intermediate biosynthesis; chorismate biosynthesis; chorismate from D-erythrose 4-phosphate and phosphoenolpyruvate: step 4/7.</text>
</comment>
<evidence type="ECO:0000313" key="7">
    <source>
        <dbReference type="EMBL" id="OZG49563.1"/>
    </source>
</evidence>
<evidence type="ECO:0000256" key="3">
    <source>
        <dbReference type="ARBA" id="ARBA00023141"/>
    </source>
</evidence>
<dbReference type="EMBL" id="MWWQ01000014">
    <property type="protein sequence ID" value="OZG49563.1"/>
    <property type="molecule type" value="Genomic_DNA"/>
</dbReference>
<dbReference type="GO" id="GO:0005829">
    <property type="term" value="C:cytosol"/>
    <property type="evidence" value="ECO:0007669"/>
    <property type="project" value="TreeGrafter"/>
</dbReference>
<comment type="catalytic activity">
    <reaction evidence="4">
        <text>shikimate + NADP(+) = 3-dehydroshikimate + NADPH + H(+)</text>
        <dbReference type="Rhea" id="RHEA:17737"/>
        <dbReference type="ChEBI" id="CHEBI:15378"/>
        <dbReference type="ChEBI" id="CHEBI:16630"/>
        <dbReference type="ChEBI" id="CHEBI:36208"/>
        <dbReference type="ChEBI" id="CHEBI:57783"/>
        <dbReference type="ChEBI" id="CHEBI:58349"/>
        <dbReference type="EC" id="1.1.1.25"/>
    </reaction>
</comment>
<evidence type="ECO:0000256" key="2">
    <source>
        <dbReference type="ARBA" id="ARBA00012962"/>
    </source>
</evidence>
<evidence type="ECO:0000259" key="5">
    <source>
        <dbReference type="Pfam" id="PF01488"/>
    </source>
</evidence>
<dbReference type="SUPFAM" id="SSF51735">
    <property type="entry name" value="NAD(P)-binding Rossmann-fold domains"/>
    <property type="match status" value="1"/>
</dbReference>
<evidence type="ECO:0000313" key="8">
    <source>
        <dbReference type="Proteomes" id="UP000216454"/>
    </source>
</evidence>
<dbReference type="Pfam" id="PF08501">
    <property type="entry name" value="Shikimate_dh_N"/>
    <property type="match status" value="1"/>
</dbReference>
<dbReference type="GO" id="GO:0009423">
    <property type="term" value="P:chorismate biosynthetic process"/>
    <property type="evidence" value="ECO:0007669"/>
    <property type="project" value="UniProtKB-UniPathway"/>
</dbReference>
<keyword evidence="3" id="KW-0028">Amino-acid biosynthesis</keyword>
<dbReference type="AlphaFoldDB" id="A0A261ERS6"/>
<sequence length="303" mass="32414">MTITHRAAVLGDPIAHSLSPVLHNAAYEALGLSDWHYDRARVSEDSLVEFLHGLDDSWRGLSLTMPLKRTIIPFGEPADRWVELLGVSNTAVFDWSKPNGADAHMPAITLHNTDVHGIVGALTDASNATDGLPTQSDVYTALVIGNGNTARSAVAALSSMGVRRIDVAARHEAKTTPLIELGEQLDVTVASIPLESVAERATHYDFAISTLPAHAADSIAVSLAADHRPAGEARLGTLLDVIYDPRPTQLMQTWKELGGTAVGGQEMLLRQAVPQVAFMTGIDVQDVQSQAFEAMRTALYAAL</sequence>
<dbReference type="CDD" id="cd01065">
    <property type="entry name" value="NAD_bind_Shikimate_DH"/>
    <property type="match status" value="1"/>
</dbReference>
<dbReference type="PANTHER" id="PTHR21089">
    <property type="entry name" value="SHIKIMATE DEHYDROGENASE"/>
    <property type="match status" value="1"/>
</dbReference>
<name>A0A261ERS6_9BIFI</name>
<gene>
    <name evidence="7" type="ORF">PSSU_1387</name>
</gene>
<evidence type="ECO:0000259" key="6">
    <source>
        <dbReference type="Pfam" id="PF08501"/>
    </source>
</evidence>
<proteinExistence type="predicted"/>
<keyword evidence="3" id="KW-0057">Aromatic amino acid biosynthesis</keyword>
<dbReference type="PANTHER" id="PTHR21089:SF1">
    <property type="entry name" value="BIFUNCTIONAL 3-DEHYDROQUINATE DEHYDRATASE_SHIKIMATE DEHYDROGENASE, CHLOROPLASTIC"/>
    <property type="match status" value="1"/>
</dbReference>
<evidence type="ECO:0000256" key="4">
    <source>
        <dbReference type="ARBA" id="ARBA00049442"/>
    </source>
</evidence>
<protein>
    <recommendedName>
        <fullName evidence="2">shikimate dehydrogenase (NADP(+))</fullName>
        <ecNumber evidence="2">1.1.1.25</ecNumber>
    </recommendedName>
</protein>
<keyword evidence="8" id="KW-1185">Reference proteome</keyword>
<comment type="caution">
    <text evidence="7">The sequence shown here is derived from an EMBL/GenBank/DDBJ whole genome shotgun (WGS) entry which is preliminary data.</text>
</comment>
<dbReference type="Proteomes" id="UP000216454">
    <property type="component" value="Unassembled WGS sequence"/>
</dbReference>
<accession>A0A261ERS6</accession>
<feature type="domain" description="Shikimate dehydrogenase substrate binding N-terminal" evidence="6">
    <location>
        <begin position="9"/>
        <end position="90"/>
    </location>
</feature>
<dbReference type="RefSeq" id="WP_094691693.1">
    <property type="nucleotide sequence ID" value="NZ_MWWQ01000014.1"/>
</dbReference>
<dbReference type="InterPro" id="IPR046346">
    <property type="entry name" value="Aminoacid_DH-like_N_sf"/>
</dbReference>
<reference evidence="7 8" key="1">
    <citation type="journal article" date="2017" name="BMC Genomics">
        <title>Comparative genomic and phylogenomic analyses of the Bifidobacteriaceae family.</title>
        <authorList>
            <person name="Lugli G.A."/>
            <person name="Milani C."/>
            <person name="Turroni F."/>
            <person name="Duranti S."/>
            <person name="Mancabelli L."/>
            <person name="Mangifesta M."/>
            <person name="Ferrario C."/>
            <person name="Modesto M."/>
            <person name="Mattarelli P."/>
            <person name="Jiri K."/>
            <person name="van Sinderen D."/>
            <person name="Ventura M."/>
        </authorList>
    </citation>
    <scope>NUCLEOTIDE SEQUENCE [LARGE SCALE GENOMIC DNA]</scope>
    <source>
        <strain evidence="7 8">DSM 24744</strain>
    </source>
</reference>
<dbReference type="Gene3D" id="3.40.50.720">
    <property type="entry name" value="NAD(P)-binding Rossmann-like Domain"/>
    <property type="match status" value="1"/>
</dbReference>
<dbReference type="GO" id="GO:0050661">
    <property type="term" value="F:NADP binding"/>
    <property type="evidence" value="ECO:0007669"/>
    <property type="project" value="TreeGrafter"/>
</dbReference>
<organism evidence="7 8">
    <name type="scientific">Pseudoscardovia suis</name>
    <dbReference type="NCBI Taxonomy" id="987063"/>
    <lineage>
        <taxon>Bacteria</taxon>
        <taxon>Bacillati</taxon>
        <taxon>Actinomycetota</taxon>
        <taxon>Actinomycetes</taxon>
        <taxon>Bifidobacteriales</taxon>
        <taxon>Bifidobacteriaceae</taxon>
        <taxon>Pseudoscardovia</taxon>
    </lineage>
</organism>
<dbReference type="UniPathway" id="UPA00053">
    <property type="reaction ID" value="UER00087"/>
</dbReference>
<dbReference type="Pfam" id="PF01488">
    <property type="entry name" value="Shikimate_DH"/>
    <property type="match status" value="1"/>
</dbReference>
<dbReference type="InterPro" id="IPR013708">
    <property type="entry name" value="Shikimate_DH-bd_N"/>
</dbReference>
<feature type="domain" description="Quinate/shikimate 5-dehydrogenase/glutamyl-tRNA reductase" evidence="5">
    <location>
        <begin position="138"/>
        <end position="211"/>
    </location>
</feature>
<dbReference type="Gene3D" id="3.40.50.10860">
    <property type="entry name" value="Leucine Dehydrogenase, chain A, domain 1"/>
    <property type="match status" value="1"/>
</dbReference>
<evidence type="ECO:0000256" key="1">
    <source>
        <dbReference type="ARBA" id="ARBA00004871"/>
    </source>
</evidence>
<dbReference type="NCBIfam" id="NF001311">
    <property type="entry name" value="PRK00258.1-3"/>
    <property type="match status" value="1"/>
</dbReference>